<evidence type="ECO:0000313" key="3">
    <source>
        <dbReference type="EMBL" id="KAL2867679.1"/>
    </source>
</evidence>
<protein>
    <submittedName>
        <fullName evidence="3">Kinase-like domain-containing protein</fullName>
    </submittedName>
</protein>
<dbReference type="RefSeq" id="XP_070886658.1">
    <property type="nucleotide sequence ID" value="XM_071028970.1"/>
</dbReference>
<feature type="region of interest" description="Disordered" evidence="1">
    <location>
        <begin position="13"/>
        <end position="35"/>
    </location>
</feature>
<dbReference type="Gene3D" id="1.10.510.10">
    <property type="entry name" value="Transferase(Phosphotransferase) domain 1"/>
    <property type="match status" value="1"/>
</dbReference>
<feature type="domain" description="Protein kinase" evidence="2">
    <location>
        <begin position="81"/>
        <end position="364"/>
    </location>
</feature>
<dbReference type="EMBL" id="JBFXLQ010000017">
    <property type="protein sequence ID" value="KAL2867679.1"/>
    <property type="molecule type" value="Genomic_DNA"/>
</dbReference>
<dbReference type="SUPFAM" id="SSF56112">
    <property type="entry name" value="Protein kinase-like (PK-like)"/>
    <property type="match status" value="1"/>
</dbReference>
<dbReference type="InterPro" id="IPR000719">
    <property type="entry name" value="Prot_kinase_dom"/>
</dbReference>
<organism evidence="3 4">
    <name type="scientific">Aspergillus lucknowensis</name>
    <dbReference type="NCBI Taxonomy" id="176173"/>
    <lineage>
        <taxon>Eukaryota</taxon>
        <taxon>Fungi</taxon>
        <taxon>Dikarya</taxon>
        <taxon>Ascomycota</taxon>
        <taxon>Pezizomycotina</taxon>
        <taxon>Eurotiomycetes</taxon>
        <taxon>Eurotiomycetidae</taxon>
        <taxon>Eurotiales</taxon>
        <taxon>Aspergillaceae</taxon>
        <taxon>Aspergillus</taxon>
        <taxon>Aspergillus subgen. Nidulantes</taxon>
    </lineage>
</organism>
<evidence type="ECO:0000256" key="1">
    <source>
        <dbReference type="SAM" id="MobiDB-lite"/>
    </source>
</evidence>
<keyword evidence="4" id="KW-1185">Reference proteome</keyword>
<evidence type="ECO:0000313" key="4">
    <source>
        <dbReference type="Proteomes" id="UP001610432"/>
    </source>
</evidence>
<dbReference type="PROSITE" id="PS50011">
    <property type="entry name" value="PROTEIN_KINASE_DOM"/>
    <property type="match status" value="1"/>
</dbReference>
<name>A0ABR4LT09_9EURO</name>
<accession>A0ABR4LT09</accession>
<sequence>MLDSAMDRRASLPVGNSLDHRHHHHPDPPQETTRLWGKMTKYVGGRHRSPRNPPSALDKWHDWAADQCIEDASVAAIPQKYGSICEVGKDSMHTIILFSHKYQYCPPLDHYYALKLSRRPSGQQQAEYRKRVAAEFAVASALHHRHIVQTFELLPLSHDDANLFCLCMEYCAGGDLHSLIAASHNHQLSEDQADCLFKQLLRGISYLHETGIAHRDLTPDHLLLTHRGCLKIAHFGNAASFRRCGSDDKNSDNIHLSTGRCSGYSPPYISPEQYTGEHFDPRHVDVWAAGIIYVEMRTGRNLWYQAIERDASFREYVDERRDGKASSALEALCNDRSRDLLYTMLSISPADRPAAAEVLSSEWLEGVVCCVPN</sequence>
<evidence type="ECO:0000259" key="2">
    <source>
        <dbReference type="PROSITE" id="PS50011"/>
    </source>
</evidence>
<dbReference type="Pfam" id="PF00069">
    <property type="entry name" value="Pkinase"/>
    <property type="match status" value="1"/>
</dbReference>
<gene>
    <name evidence="3" type="ORF">BJX67DRAFT_352070</name>
</gene>
<dbReference type="GeneID" id="98144042"/>
<dbReference type="Proteomes" id="UP001610432">
    <property type="component" value="Unassembled WGS sequence"/>
</dbReference>
<reference evidence="3 4" key="1">
    <citation type="submission" date="2024-07" db="EMBL/GenBank/DDBJ databases">
        <title>Section-level genome sequencing and comparative genomics of Aspergillus sections Usti and Cavernicolus.</title>
        <authorList>
            <consortium name="Lawrence Berkeley National Laboratory"/>
            <person name="Nybo J.L."/>
            <person name="Vesth T.C."/>
            <person name="Theobald S."/>
            <person name="Frisvad J.C."/>
            <person name="Larsen T.O."/>
            <person name="Kjaerboelling I."/>
            <person name="Rothschild-Mancinelli K."/>
            <person name="Lyhne E.K."/>
            <person name="Kogle M.E."/>
            <person name="Barry K."/>
            <person name="Clum A."/>
            <person name="Na H."/>
            <person name="Ledsgaard L."/>
            <person name="Lin J."/>
            <person name="Lipzen A."/>
            <person name="Kuo A."/>
            <person name="Riley R."/>
            <person name="Mondo S."/>
            <person name="Labutti K."/>
            <person name="Haridas S."/>
            <person name="Pangalinan J."/>
            <person name="Salamov A.A."/>
            <person name="Simmons B.A."/>
            <person name="Magnuson J.K."/>
            <person name="Chen J."/>
            <person name="Drula E."/>
            <person name="Henrissat B."/>
            <person name="Wiebenga A."/>
            <person name="Lubbers R.J."/>
            <person name="Gomes A.C."/>
            <person name="Macurrencykelacurrency M.R."/>
            <person name="Stajich J."/>
            <person name="Grigoriev I.V."/>
            <person name="Mortensen U.H."/>
            <person name="De Vries R.P."/>
            <person name="Baker S.E."/>
            <person name="Andersen M.R."/>
        </authorList>
    </citation>
    <scope>NUCLEOTIDE SEQUENCE [LARGE SCALE GENOMIC DNA]</scope>
    <source>
        <strain evidence="3 4">CBS 449.75</strain>
    </source>
</reference>
<proteinExistence type="predicted"/>
<dbReference type="InterPro" id="IPR011009">
    <property type="entry name" value="Kinase-like_dom_sf"/>
</dbReference>
<comment type="caution">
    <text evidence="3">The sequence shown here is derived from an EMBL/GenBank/DDBJ whole genome shotgun (WGS) entry which is preliminary data.</text>
</comment>
<dbReference type="PANTHER" id="PTHR24345">
    <property type="entry name" value="SERINE/THREONINE-PROTEIN KINASE PLK"/>
    <property type="match status" value="1"/>
</dbReference>